<dbReference type="Proteomes" id="UP001253193">
    <property type="component" value="Unassembled WGS sequence"/>
</dbReference>
<dbReference type="InterPro" id="IPR027417">
    <property type="entry name" value="P-loop_NTPase"/>
</dbReference>
<dbReference type="InterPro" id="IPR003607">
    <property type="entry name" value="HD/PDEase_dom"/>
</dbReference>
<dbReference type="PANTHER" id="PTHR47545:SF1">
    <property type="entry name" value="MULTIFUNCTIONAL CCA PROTEIN"/>
    <property type="match status" value="1"/>
</dbReference>
<dbReference type="Gene3D" id="3.40.50.300">
    <property type="entry name" value="P-loop containing nucleotide triphosphate hydrolases"/>
    <property type="match status" value="1"/>
</dbReference>
<proteinExistence type="predicted"/>
<dbReference type="InterPro" id="IPR050124">
    <property type="entry name" value="tRNA_CCA-adding_enzyme"/>
</dbReference>
<evidence type="ECO:0000259" key="2">
    <source>
        <dbReference type="Pfam" id="PF01966"/>
    </source>
</evidence>
<evidence type="ECO:0000313" key="4">
    <source>
        <dbReference type="Proteomes" id="UP001253193"/>
    </source>
</evidence>
<dbReference type="RefSeq" id="WP_311020166.1">
    <property type="nucleotide sequence ID" value="NZ_JAUHGG010000003.1"/>
</dbReference>
<sequence length="399" mass="45734">MLDYKNKPNVQSFIDKYGTVHPLLNDFEKTEQDSVWHAEGHVKIHTDWVLECTYKLIETHPLAMALTDQEKQILMFAAAYHDYAKPITTKEDFRNGRICVVASGHEVVGASLLLHSQKPDELSAEDWLLVIKLVCYHQMPKKMIRDESSKGEYIKLLRHCGDTRLLYLLEVADMEGRTCNDLDDELTFLELFKELCIEYGVFCHYDDFYRREIKEIEEKIGCAATYRGLSDMAEGKIHDLDTIQYMNYSHENRPTIYVMCGLAGSGKSTYIKNQLSGKDIISLDDLRKKMTGSSGNQSANDEVRRVAMEDLRVLLRKGEDVVYDATSYRSDFRTAVTDLAHAYGYASKIVMVVSTVDGCLKNISKRNRKVEREVIEGQFNSFQIPSLSEAEEIDFVLPR</sequence>
<dbReference type="AlphaFoldDB" id="A0AAW8PYF0"/>
<evidence type="ECO:0000313" key="3">
    <source>
        <dbReference type="EMBL" id="MDS1821292.1"/>
    </source>
</evidence>
<evidence type="ECO:0000256" key="1">
    <source>
        <dbReference type="ARBA" id="ARBA00022741"/>
    </source>
</evidence>
<reference evidence="3" key="1">
    <citation type="submission" date="2023-06" db="EMBL/GenBank/DDBJ databases">
        <title>Genomic Diversity of Vibrio spp. and Metagenomic Analysis of Pathogens in Florida Gulf Coastal Waters Following Hurricane Ian.</title>
        <authorList>
            <person name="Brumfield K.D."/>
        </authorList>
    </citation>
    <scope>NUCLEOTIDE SEQUENCE</scope>
    <source>
        <strain evidence="3">WBS2B-138</strain>
    </source>
</reference>
<dbReference type="Pfam" id="PF13671">
    <property type="entry name" value="AAA_33"/>
    <property type="match status" value="1"/>
</dbReference>
<name>A0AAW8PYF0_VIBPH</name>
<dbReference type="Pfam" id="PF01966">
    <property type="entry name" value="HD"/>
    <property type="match status" value="1"/>
</dbReference>
<organism evidence="3 4">
    <name type="scientific">Vibrio parahaemolyticus</name>
    <dbReference type="NCBI Taxonomy" id="670"/>
    <lineage>
        <taxon>Bacteria</taxon>
        <taxon>Pseudomonadati</taxon>
        <taxon>Pseudomonadota</taxon>
        <taxon>Gammaproteobacteria</taxon>
        <taxon>Vibrionales</taxon>
        <taxon>Vibrionaceae</taxon>
        <taxon>Vibrio</taxon>
    </lineage>
</organism>
<dbReference type="CDD" id="cd00077">
    <property type="entry name" value="HDc"/>
    <property type="match status" value="1"/>
</dbReference>
<gene>
    <name evidence="3" type="ORF">QX249_11510</name>
</gene>
<dbReference type="EMBL" id="JAUHGG010000003">
    <property type="protein sequence ID" value="MDS1821292.1"/>
    <property type="molecule type" value="Genomic_DNA"/>
</dbReference>
<dbReference type="PANTHER" id="PTHR47545">
    <property type="entry name" value="MULTIFUNCTIONAL CCA PROTEIN"/>
    <property type="match status" value="1"/>
</dbReference>
<keyword evidence="1" id="KW-0547">Nucleotide-binding</keyword>
<dbReference type="SUPFAM" id="SSF109604">
    <property type="entry name" value="HD-domain/PDEase-like"/>
    <property type="match status" value="1"/>
</dbReference>
<protein>
    <submittedName>
        <fullName evidence="3">AAA family ATPase</fullName>
    </submittedName>
</protein>
<dbReference type="InterPro" id="IPR006674">
    <property type="entry name" value="HD_domain"/>
</dbReference>
<dbReference type="GO" id="GO:0000166">
    <property type="term" value="F:nucleotide binding"/>
    <property type="evidence" value="ECO:0007669"/>
    <property type="project" value="UniProtKB-KW"/>
</dbReference>
<feature type="domain" description="HD" evidence="2">
    <location>
        <begin position="61"/>
        <end position="143"/>
    </location>
</feature>
<comment type="caution">
    <text evidence="3">The sequence shown here is derived from an EMBL/GenBank/DDBJ whole genome shotgun (WGS) entry which is preliminary data.</text>
</comment>
<dbReference type="SUPFAM" id="SSF52540">
    <property type="entry name" value="P-loop containing nucleoside triphosphate hydrolases"/>
    <property type="match status" value="1"/>
</dbReference>
<accession>A0AAW8PYF0</accession>